<keyword evidence="14" id="KW-0472">Membrane</keyword>
<comment type="subcellular location">
    <subcellularLocation>
        <location evidence="4">Cell projection</location>
        <location evidence="4">Filopodium</location>
    </subcellularLocation>
    <subcellularLocation>
        <location evidence="5">Cell projection</location>
        <location evidence="5">Lamellipodium</location>
    </subcellularLocation>
    <subcellularLocation>
        <location evidence="2">Cytoplasm</location>
        <location evidence="2">Cytoskeleton</location>
    </subcellularLocation>
    <subcellularLocation>
        <location evidence="1">Membrane</location>
        <topology evidence="1">Peripheral membrane protein</topology>
    </subcellularLocation>
    <subcellularLocation>
        <location evidence="3">Nucleus speckle</location>
    </subcellularLocation>
</comment>
<dbReference type="InterPro" id="IPR057509">
    <property type="entry name" value="C2_SHIP1-2_2nd"/>
</dbReference>
<dbReference type="Pfam" id="PF24150">
    <property type="entry name" value="C2_SHIP1-2_first"/>
    <property type="match status" value="1"/>
</dbReference>
<dbReference type="SUPFAM" id="SSF55550">
    <property type="entry name" value="SH2 domain"/>
    <property type="match status" value="1"/>
</dbReference>
<keyword evidence="15" id="KW-0206">Cytoskeleton</keyword>
<reference evidence="21" key="2">
    <citation type="submission" date="2025-08" db="UniProtKB">
        <authorList>
            <consortium name="Ensembl"/>
        </authorList>
    </citation>
    <scope>IDENTIFICATION</scope>
</reference>
<evidence type="ECO:0000256" key="17">
    <source>
        <dbReference type="PROSITE-ProRule" id="PRU00191"/>
    </source>
</evidence>
<name>A0A665T5X6_ECHNA</name>
<dbReference type="Pfam" id="PF00536">
    <property type="entry name" value="SAM_1"/>
    <property type="match status" value="1"/>
</dbReference>
<evidence type="ECO:0000256" key="13">
    <source>
        <dbReference type="ARBA" id="ARBA00022999"/>
    </source>
</evidence>
<evidence type="ECO:0000256" key="1">
    <source>
        <dbReference type="ARBA" id="ARBA00004170"/>
    </source>
</evidence>
<dbReference type="GO" id="GO:0005856">
    <property type="term" value="C:cytoskeleton"/>
    <property type="evidence" value="ECO:0007669"/>
    <property type="project" value="UniProtKB-SubCell"/>
</dbReference>
<evidence type="ECO:0000313" key="22">
    <source>
        <dbReference type="Proteomes" id="UP000472264"/>
    </source>
</evidence>
<dbReference type="SMART" id="SM00252">
    <property type="entry name" value="SH2"/>
    <property type="match status" value="1"/>
</dbReference>
<dbReference type="GO" id="GO:0034485">
    <property type="term" value="F:phosphatidylinositol-3,4,5-trisphosphate 5-phosphatase activity"/>
    <property type="evidence" value="ECO:0007669"/>
    <property type="project" value="UniProtKB-EC"/>
</dbReference>
<evidence type="ECO:0000256" key="18">
    <source>
        <dbReference type="SAM" id="MobiDB-lite"/>
    </source>
</evidence>
<dbReference type="Pfam" id="PF00017">
    <property type="entry name" value="SH2"/>
    <property type="match status" value="1"/>
</dbReference>
<keyword evidence="11" id="KW-0391">Immunity</keyword>
<dbReference type="InterPro" id="IPR036860">
    <property type="entry name" value="SH2_dom_sf"/>
</dbReference>
<dbReference type="InterPro" id="IPR036691">
    <property type="entry name" value="Endo/exonu/phosph_ase_sf"/>
</dbReference>
<keyword evidence="22" id="KW-1185">Reference proteome</keyword>
<evidence type="ECO:0000256" key="7">
    <source>
        <dbReference type="ARBA" id="ARBA00012981"/>
    </source>
</evidence>
<dbReference type="Gene3D" id="1.10.150.50">
    <property type="entry name" value="Transcription Factor, Ets-1"/>
    <property type="match status" value="1"/>
</dbReference>
<evidence type="ECO:0000256" key="4">
    <source>
        <dbReference type="ARBA" id="ARBA00004486"/>
    </source>
</evidence>
<evidence type="ECO:0000256" key="12">
    <source>
        <dbReference type="ARBA" id="ARBA00022889"/>
    </source>
</evidence>
<evidence type="ECO:0000256" key="2">
    <source>
        <dbReference type="ARBA" id="ARBA00004245"/>
    </source>
</evidence>
<dbReference type="Proteomes" id="UP000472264">
    <property type="component" value="Chromosome 10"/>
</dbReference>
<keyword evidence="12" id="KW-0130">Cell adhesion</keyword>
<keyword evidence="10" id="KW-0378">Hydrolase</keyword>
<feature type="domain" description="SAM" evidence="20">
    <location>
        <begin position="1063"/>
        <end position="1121"/>
    </location>
</feature>
<dbReference type="InterPro" id="IPR000980">
    <property type="entry name" value="SH2"/>
</dbReference>
<keyword evidence="16" id="KW-0966">Cell projection</keyword>
<dbReference type="GO" id="GO:0002376">
    <property type="term" value="P:immune system process"/>
    <property type="evidence" value="ECO:0007669"/>
    <property type="project" value="UniProtKB-KW"/>
</dbReference>
<dbReference type="GO" id="GO:0030175">
    <property type="term" value="C:filopodium"/>
    <property type="evidence" value="ECO:0007669"/>
    <property type="project" value="UniProtKB-SubCell"/>
</dbReference>
<evidence type="ECO:0000256" key="8">
    <source>
        <dbReference type="ARBA" id="ARBA00022490"/>
    </source>
</evidence>
<dbReference type="GO" id="GO:0004445">
    <property type="term" value="F:inositol-polyphosphate 5-phosphatase activity"/>
    <property type="evidence" value="ECO:0007669"/>
    <property type="project" value="TreeGrafter"/>
</dbReference>
<dbReference type="InterPro" id="IPR013761">
    <property type="entry name" value="SAM/pointed_sf"/>
</dbReference>
<dbReference type="GO" id="GO:0046856">
    <property type="term" value="P:phosphatidylinositol dephosphorylation"/>
    <property type="evidence" value="ECO:0007669"/>
    <property type="project" value="InterPro"/>
</dbReference>
<dbReference type="GO" id="GO:0016607">
    <property type="term" value="C:nuclear speck"/>
    <property type="evidence" value="ECO:0007669"/>
    <property type="project" value="UniProtKB-SubCell"/>
</dbReference>
<dbReference type="InterPro" id="IPR001660">
    <property type="entry name" value="SAM"/>
</dbReference>
<evidence type="ECO:0000256" key="5">
    <source>
        <dbReference type="ARBA" id="ARBA00004510"/>
    </source>
</evidence>
<dbReference type="GO" id="GO:0030027">
    <property type="term" value="C:lamellipodium"/>
    <property type="evidence" value="ECO:0007669"/>
    <property type="project" value="UniProtKB-SubCell"/>
</dbReference>
<evidence type="ECO:0000256" key="9">
    <source>
        <dbReference type="ARBA" id="ARBA00022553"/>
    </source>
</evidence>
<dbReference type="SMART" id="SM00128">
    <property type="entry name" value="IPPc"/>
    <property type="match status" value="1"/>
</dbReference>
<dbReference type="EC" id="3.1.3.86" evidence="7"/>
<dbReference type="GO" id="GO:0043569">
    <property type="term" value="P:negative regulation of insulin-like growth factor receptor signaling pathway"/>
    <property type="evidence" value="ECO:0007669"/>
    <property type="project" value="TreeGrafter"/>
</dbReference>
<dbReference type="PANTHER" id="PTHR46051:SF8">
    <property type="entry name" value="PHOSPHATIDYLINOSITOL 3,4,5-TRISPHOSPHATE 5-PHOSPHATASE 2B"/>
    <property type="match status" value="1"/>
</dbReference>
<dbReference type="PRINTS" id="PR00401">
    <property type="entry name" value="SH2DOMAIN"/>
</dbReference>
<evidence type="ECO:0000259" key="19">
    <source>
        <dbReference type="PROSITE" id="PS50001"/>
    </source>
</evidence>
<organism evidence="21 22">
    <name type="scientific">Echeneis naucrates</name>
    <name type="common">Live sharksucker</name>
    <dbReference type="NCBI Taxonomy" id="173247"/>
    <lineage>
        <taxon>Eukaryota</taxon>
        <taxon>Metazoa</taxon>
        <taxon>Chordata</taxon>
        <taxon>Craniata</taxon>
        <taxon>Vertebrata</taxon>
        <taxon>Euteleostomi</taxon>
        <taxon>Actinopterygii</taxon>
        <taxon>Neopterygii</taxon>
        <taxon>Teleostei</taxon>
        <taxon>Neoteleostei</taxon>
        <taxon>Acanthomorphata</taxon>
        <taxon>Carangaria</taxon>
        <taxon>Carangiformes</taxon>
        <taxon>Echeneidae</taxon>
        <taxon>Echeneis</taxon>
    </lineage>
</organism>
<dbReference type="PANTHER" id="PTHR46051">
    <property type="entry name" value="SH2 DOMAIN-CONTAINING PROTEIN"/>
    <property type="match status" value="1"/>
</dbReference>
<keyword evidence="13 17" id="KW-0727">SH2 domain</keyword>
<dbReference type="PROSITE" id="PS50105">
    <property type="entry name" value="SAM_DOMAIN"/>
    <property type="match status" value="1"/>
</dbReference>
<reference evidence="21" key="3">
    <citation type="submission" date="2025-09" db="UniProtKB">
        <authorList>
            <consortium name="Ensembl"/>
        </authorList>
    </citation>
    <scope>IDENTIFICATION</scope>
</reference>
<evidence type="ECO:0000256" key="11">
    <source>
        <dbReference type="ARBA" id="ARBA00022859"/>
    </source>
</evidence>
<dbReference type="PROSITE" id="PS50001">
    <property type="entry name" value="SH2"/>
    <property type="match status" value="1"/>
</dbReference>
<evidence type="ECO:0000313" key="21">
    <source>
        <dbReference type="Ensembl" id="ENSENLP00000005515.1"/>
    </source>
</evidence>
<dbReference type="GO" id="GO:0007155">
    <property type="term" value="P:cell adhesion"/>
    <property type="evidence" value="ECO:0007669"/>
    <property type="project" value="UniProtKB-KW"/>
</dbReference>
<dbReference type="CDD" id="cd10343">
    <property type="entry name" value="SH2_SHIP"/>
    <property type="match status" value="1"/>
</dbReference>
<proteinExistence type="inferred from homology"/>
<evidence type="ECO:0000259" key="20">
    <source>
        <dbReference type="PROSITE" id="PS50105"/>
    </source>
</evidence>
<accession>A0A665T5X6</accession>
<evidence type="ECO:0000256" key="10">
    <source>
        <dbReference type="ARBA" id="ARBA00022801"/>
    </source>
</evidence>
<dbReference type="AlphaFoldDB" id="A0A665T5X6"/>
<evidence type="ECO:0000256" key="16">
    <source>
        <dbReference type="ARBA" id="ARBA00023273"/>
    </source>
</evidence>
<feature type="domain" description="SH2" evidence="19">
    <location>
        <begin position="6"/>
        <end position="102"/>
    </location>
</feature>
<dbReference type="GO" id="GO:0016020">
    <property type="term" value="C:membrane"/>
    <property type="evidence" value="ECO:0007669"/>
    <property type="project" value="UniProtKB-SubCell"/>
</dbReference>
<dbReference type="GO" id="GO:0005829">
    <property type="term" value="C:cytosol"/>
    <property type="evidence" value="ECO:0007669"/>
    <property type="project" value="TreeGrafter"/>
</dbReference>
<dbReference type="Gene3D" id="3.60.10.10">
    <property type="entry name" value="Endonuclease/exonuclease/phosphatase"/>
    <property type="match status" value="1"/>
</dbReference>
<gene>
    <name evidence="21" type="primary">inppl1b</name>
</gene>
<dbReference type="GO" id="GO:0050776">
    <property type="term" value="P:regulation of immune response"/>
    <property type="evidence" value="ECO:0007669"/>
    <property type="project" value="TreeGrafter"/>
</dbReference>
<comment type="similarity">
    <text evidence="6">Belongs to the inositol 1,4,5-trisphosphate 5-phosphatase family.</text>
</comment>
<dbReference type="Ensembl" id="ENSENLT00000005783.1">
    <property type="protein sequence ID" value="ENSENLP00000005515.1"/>
    <property type="gene ID" value="ENSENLG00000002335.1"/>
</dbReference>
<feature type="region of interest" description="Disordered" evidence="18">
    <location>
        <begin position="888"/>
        <end position="920"/>
    </location>
</feature>
<protein>
    <recommendedName>
        <fullName evidence="7">phosphatidylinositol-3,4,5-trisphosphate 5-phosphatase</fullName>
        <ecNumber evidence="7">3.1.3.86</ecNumber>
    </recommendedName>
</protein>
<dbReference type="Pfam" id="PF22669">
    <property type="entry name" value="Exo_endo_phos2"/>
    <property type="match status" value="1"/>
</dbReference>
<keyword evidence="9" id="KW-0597">Phosphoprotein</keyword>
<reference evidence="21" key="1">
    <citation type="submission" date="2021-04" db="EMBL/GenBank/DDBJ databases">
        <authorList>
            <consortium name="Wellcome Sanger Institute Data Sharing"/>
        </authorList>
    </citation>
    <scope>NUCLEOTIDE SEQUENCE [LARGE SCALE GENOMIC DNA]</scope>
</reference>
<dbReference type="SUPFAM" id="SSF47769">
    <property type="entry name" value="SAM/Pointed domain"/>
    <property type="match status" value="1"/>
</dbReference>
<keyword evidence="8" id="KW-0963">Cytoplasm</keyword>
<dbReference type="Pfam" id="PF24147">
    <property type="entry name" value="C2_SHIP1-2_2nd"/>
    <property type="match status" value="1"/>
</dbReference>
<evidence type="ECO:0000256" key="3">
    <source>
        <dbReference type="ARBA" id="ARBA00004324"/>
    </source>
</evidence>
<dbReference type="SUPFAM" id="SSF56219">
    <property type="entry name" value="DNase I-like"/>
    <property type="match status" value="1"/>
</dbReference>
<dbReference type="InterPro" id="IPR000300">
    <property type="entry name" value="IPPc"/>
</dbReference>
<evidence type="ECO:0000256" key="14">
    <source>
        <dbReference type="ARBA" id="ARBA00023136"/>
    </source>
</evidence>
<evidence type="ECO:0000256" key="6">
    <source>
        <dbReference type="ARBA" id="ARBA00008734"/>
    </source>
</evidence>
<sequence length="1126" mass="127532">MAMAAWYHRDISRVQAEDLLARAGRDGSYLVRDSESVPGAYALCLLFQCHVHTYRILPDADGLLAVQTTQGVQVNCFRTLEDLVLGYQHPHKGLVMPLLYPVPRDTDTGDESSGGTASDVIGLLNDYLFSELPLDIENVHKGATTLCHLKRTLGIACQGLNSEIDLTLSSLETLAKVFDHPSCSLTHTKAQVRSPVTEQIPVHSFQVKMVRYGRQTVSVDVDTGVLLFDRKAGSFGIERVSQDRILQIVKFQSSTAKVRMVVDSHHNTPREMTFESARKRDSFCHLLQMMKTQHSHLSEPDMVSVFVGTWNMGGSPPPRSLQSWVTCCGLGHTPDESTAFLPHDIYALGTQENPQGEREWTEHIKATLRSYTHIDFKQVAVQSLWNMRLVVFVKPEHESRISRVNTATSQIHKNQQEERFTVDRNKGAVGVSFFFNGTSFGFVNCHLTSGSEKVLRRNQNFVDILRLLSLGDKQLGAFDISLRFTHLFWCGDLNYRLDLDVQDILKHVSKREFEELMCADQLTRERHKRKAFLNFMEEKIAFPPTYRYERGSRDCYLWQKYKTSGVRVNVPSWCDRILWKSYPEMHIVCTAYGCTDDIFTSDHSPVFATFEVGVTPQFKTGAVIVRAWIELDGVEVIVKTASKAKFFIEFHSACLEETRRSSENDSQSCDVPGFLKLGWSFKQLPKLHLALSDMEYLQDQHLLLSVKSCDGFESYGECCVALRSLTRTSEQFETFLSHRGEEMGSIRGRVRVHVPKDRRGTRAKIYEWFCLEKDDKRPGRGHMSLAPTRVPINRSSAVPPKLTPSSYTNPAYFIFEGVSVARRVEETLPGQKDPQVIWSGNEALQLPKVSGRQGFDRRPCRRSDFTEIEIPAIMPQYIPTNDIHAPNSSYQLFPAKDPSPISPPSSHVISQYQEQNSQLRDKYQGKNIGQDSILPEKNLRNLYMNHSAIIREKARRNQHQHLPERTNPLRAAKAPPAFPYTPTHLAHCQVSAPWVVDQQPTGPTGDNSLTALQIAKSLSEVDFFPTEQIGPTIPNQRPGYRNGPSMPGDRGYSWDKEVSVLQGAPETVRELLSTLGLQKYTLGLSLNGWDDLDYFSGITEEDLRAAGVTNPSHRRRILENLPRNWN</sequence>
<feature type="compositionally biased region" description="Polar residues" evidence="18">
    <location>
        <begin position="907"/>
        <end position="918"/>
    </location>
</feature>
<dbReference type="InterPro" id="IPR057510">
    <property type="entry name" value="C2_SHIP1-2_first"/>
</dbReference>
<dbReference type="Gene3D" id="3.30.505.10">
    <property type="entry name" value="SH2 domain"/>
    <property type="match status" value="1"/>
</dbReference>
<dbReference type="SMART" id="SM00454">
    <property type="entry name" value="SAM"/>
    <property type="match status" value="1"/>
</dbReference>
<evidence type="ECO:0000256" key="15">
    <source>
        <dbReference type="ARBA" id="ARBA00023212"/>
    </source>
</evidence>
<dbReference type="FunFam" id="3.60.10.10:FF:000005">
    <property type="entry name" value="phosphatidylinositol 3,4,5-trisphosphate 5-phosphatase 1"/>
    <property type="match status" value="1"/>
</dbReference>